<name>A0A8E2JRS4_9PEZI</name>
<reference evidence="2 3" key="1">
    <citation type="journal article" date="2016" name="Nat. Commun.">
        <title>Ectomycorrhizal ecology is imprinted in the genome of the dominant symbiotic fungus Cenococcum geophilum.</title>
        <authorList>
            <consortium name="DOE Joint Genome Institute"/>
            <person name="Peter M."/>
            <person name="Kohler A."/>
            <person name="Ohm R.A."/>
            <person name="Kuo A."/>
            <person name="Krutzmann J."/>
            <person name="Morin E."/>
            <person name="Arend M."/>
            <person name="Barry K.W."/>
            <person name="Binder M."/>
            <person name="Choi C."/>
            <person name="Clum A."/>
            <person name="Copeland A."/>
            <person name="Grisel N."/>
            <person name="Haridas S."/>
            <person name="Kipfer T."/>
            <person name="LaButti K."/>
            <person name="Lindquist E."/>
            <person name="Lipzen A."/>
            <person name="Maire R."/>
            <person name="Meier B."/>
            <person name="Mihaltcheva S."/>
            <person name="Molinier V."/>
            <person name="Murat C."/>
            <person name="Poggeler S."/>
            <person name="Quandt C.A."/>
            <person name="Sperisen C."/>
            <person name="Tritt A."/>
            <person name="Tisserant E."/>
            <person name="Crous P.W."/>
            <person name="Henrissat B."/>
            <person name="Nehls U."/>
            <person name="Egli S."/>
            <person name="Spatafora J.W."/>
            <person name="Grigoriev I.V."/>
            <person name="Martin F.M."/>
        </authorList>
    </citation>
    <scope>NUCLEOTIDE SEQUENCE [LARGE SCALE GENOMIC DNA]</scope>
    <source>
        <strain evidence="2 3">CBS 207.34</strain>
    </source>
</reference>
<dbReference type="EMBL" id="KV749931">
    <property type="protein sequence ID" value="OCL07037.1"/>
    <property type="molecule type" value="Genomic_DNA"/>
</dbReference>
<organism evidence="2 3">
    <name type="scientific">Glonium stellatum</name>
    <dbReference type="NCBI Taxonomy" id="574774"/>
    <lineage>
        <taxon>Eukaryota</taxon>
        <taxon>Fungi</taxon>
        <taxon>Dikarya</taxon>
        <taxon>Ascomycota</taxon>
        <taxon>Pezizomycotina</taxon>
        <taxon>Dothideomycetes</taxon>
        <taxon>Pleosporomycetidae</taxon>
        <taxon>Gloniales</taxon>
        <taxon>Gloniaceae</taxon>
        <taxon>Glonium</taxon>
    </lineage>
</organism>
<dbReference type="Proteomes" id="UP000250140">
    <property type="component" value="Unassembled WGS sequence"/>
</dbReference>
<evidence type="ECO:0000313" key="2">
    <source>
        <dbReference type="EMBL" id="OCL07037.1"/>
    </source>
</evidence>
<sequence length="287" mass="31496">MVDVAEPKWRLDAWCRRRSCGVGAHGVWHPEAVKGARSRILRNARLKELWNFWNFGILEFWSSQPYGDAGTAPALWRIAPKLRLARHRCPNTAQLGGGSGRDDEKTRPSPHLPAAAAYAALRAATLGGEARRGRSDFALLPCRPARHLPDRHDRVPLGNAVPTCLLADRDAAIDDPHAVLFVDPSTKHVQMICSSTSDEAQQAASKRAARGQLAEMHAEQLLERSLACSSGMAVPLPCLRGRRRCVGSLAPVPDDGMDFWRKSDKKVRGRDYGETFDPPPASHALAV</sequence>
<protein>
    <submittedName>
        <fullName evidence="2">Uncharacterized protein</fullName>
    </submittedName>
</protein>
<feature type="region of interest" description="Disordered" evidence="1">
    <location>
        <begin position="90"/>
        <end position="110"/>
    </location>
</feature>
<dbReference type="AlphaFoldDB" id="A0A8E2JRS4"/>
<proteinExistence type="predicted"/>
<evidence type="ECO:0000313" key="3">
    <source>
        <dbReference type="Proteomes" id="UP000250140"/>
    </source>
</evidence>
<gene>
    <name evidence="2" type="ORF">AOQ84DRAFT_223230</name>
</gene>
<evidence type="ECO:0000256" key="1">
    <source>
        <dbReference type="SAM" id="MobiDB-lite"/>
    </source>
</evidence>
<keyword evidence="3" id="KW-1185">Reference proteome</keyword>
<accession>A0A8E2JRS4</accession>